<dbReference type="HOGENOM" id="CLU_2470534_0_0_1"/>
<name>A0A0C9VK84_SPHS4</name>
<accession>A0A0C9VK84</accession>
<dbReference type="Proteomes" id="UP000054279">
    <property type="component" value="Unassembled WGS sequence"/>
</dbReference>
<gene>
    <name evidence="2" type="ORF">M422DRAFT_259718</name>
    <name evidence="1" type="ORF">M422DRAFT_276142</name>
</gene>
<dbReference type="EMBL" id="KN837725">
    <property type="protein sequence ID" value="KIJ23311.1"/>
    <property type="molecule type" value="Genomic_DNA"/>
</dbReference>
<dbReference type="AlphaFoldDB" id="A0A0C9VK84"/>
<keyword evidence="3" id="KW-1185">Reference proteome</keyword>
<evidence type="ECO:0000313" key="2">
    <source>
        <dbReference type="EMBL" id="KIJ37846.1"/>
    </source>
</evidence>
<reference evidence="2 3" key="1">
    <citation type="submission" date="2014-06" db="EMBL/GenBank/DDBJ databases">
        <title>Evolutionary Origins and Diversification of the Mycorrhizal Mutualists.</title>
        <authorList>
            <consortium name="DOE Joint Genome Institute"/>
            <consortium name="Mycorrhizal Genomics Consortium"/>
            <person name="Kohler A."/>
            <person name="Kuo A."/>
            <person name="Nagy L.G."/>
            <person name="Floudas D."/>
            <person name="Copeland A."/>
            <person name="Barry K.W."/>
            <person name="Cichocki N."/>
            <person name="Veneault-Fourrey C."/>
            <person name="LaButti K."/>
            <person name="Lindquist E.A."/>
            <person name="Lipzen A."/>
            <person name="Lundell T."/>
            <person name="Morin E."/>
            <person name="Murat C."/>
            <person name="Riley R."/>
            <person name="Ohm R."/>
            <person name="Sun H."/>
            <person name="Tunlid A."/>
            <person name="Henrissat B."/>
            <person name="Grigoriev I.V."/>
            <person name="Hibbett D.S."/>
            <person name="Martin F."/>
        </authorList>
    </citation>
    <scope>NUCLEOTIDE SEQUENCE [LARGE SCALE GENOMIC DNA]</scope>
    <source>
        <strain evidence="2 3">SS14</strain>
    </source>
</reference>
<organism evidence="2 3">
    <name type="scientific">Sphaerobolus stellatus (strain SS14)</name>
    <dbReference type="NCBI Taxonomy" id="990650"/>
    <lineage>
        <taxon>Eukaryota</taxon>
        <taxon>Fungi</taxon>
        <taxon>Dikarya</taxon>
        <taxon>Basidiomycota</taxon>
        <taxon>Agaricomycotina</taxon>
        <taxon>Agaricomycetes</taxon>
        <taxon>Phallomycetidae</taxon>
        <taxon>Geastrales</taxon>
        <taxon>Sphaerobolaceae</taxon>
        <taxon>Sphaerobolus</taxon>
    </lineage>
</organism>
<evidence type="ECO:0000313" key="3">
    <source>
        <dbReference type="Proteomes" id="UP000054279"/>
    </source>
</evidence>
<sequence>MPNMVVRDDNSLFNAVTPTRLSNMNTARNDVDIADPESGSEYACFDPPQEVVYPSFIGNKVPYYPENVKVPPRMELVNIDGRACTPHP</sequence>
<protein>
    <submittedName>
        <fullName evidence="1">Unplaced genomic scaffold SPHSTscaffold_650, whole genome shotgun sequence</fullName>
    </submittedName>
</protein>
<proteinExistence type="predicted"/>
<evidence type="ECO:0000313" key="1">
    <source>
        <dbReference type="EMBL" id="KIJ23311.1"/>
    </source>
</evidence>
<dbReference type="EMBL" id="KN837166">
    <property type="protein sequence ID" value="KIJ37846.1"/>
    <property type="molecule type" value="Genomic_DNA"/>
</dbReference>